<dbReference type="InterPro" id="IPR050237">
    <property type="entry name" value="ATP-dep_AMP-bd_enzyme"/>
</dbReference>
<dbReference type="PANTHER" id="PTHR43767">
    <property type="entry name" value="LONG-CHAIN-FATTY-ACID--COA LIGASE"/>
    <property type="match status" value="1"/>
</dbReference>
<dbReference type="Gene3D" id="3.40.50.12780">
    <property type="entry name" value="N-terminal domain of ligase-like"/>
    <property type="match status" value="1"/>
</dbReference>
<dbReference type="NCBIfam" id="NF004837">
    <property type="entry name" value="PRK06187.1"/>
    <property type="match status" value="1"/>
</dbReference>
<dbReference type="AlphaFoldDB" id="A0A1A7BDL6"/>
<keyword evidence="2 8" id="KW-0436">Ligase</keyword>
<evidence type="ECO:0000256" key="5">
    <source>
        <dbReference type="ARBA" id="ARBA00067668"/>
    </source>
</evidence>
<feature type="domain" description="AMP-binding enzyme C-terminal" evidence="7">
    <location>
        <begin position="453"/>
        <end position="528"/>
    </location>
</feature>
<dbReference type="InterPro" id="IPR025110">
    <property type="entry name" value="AMP-bd_C"/>
</dbReference>
<dbReference type="InterPro" id="IPR045851">
    <property type="entry name" value="AMP-bd_C_sf"/>
</dbReference>
<dbReference type="PANTHER" id="PTHR43767:SF1">
    <property type="entry name" value="NONRIBOSOMAL PEPTIDE SYNTHASE PES1 (EUROFUNG)-RELATED"/>
    <property type="match status" value="1"/>
</dbReference>
<dbReference type="STRING" id="1300349.I603_1841"/>
<dbReference type="Pfam" id="PF00501">
    <property type="entry name" value="AMP-binding"/>
    <property type="match status" value="1"/>
</dbReference>
<feature type="domain" description="AMP-dependent synthetase/ligase" evidence="6">
    <location>
        <begin position="34"/>
        <end position="402"/>
    </location>
</feature>
<dbReference type="InterPro" id="IPR042099">
    <property type="entry name" value="ANL_N_sf"/>
</dbReference>
<evidence type="ECO:0000256" key="2">
    <source>
        <dbReference type="ARBA" id="ARBA00022598"/>
    </source>
</evidence>
<sequence length="547" mass="59072">MNCANDSSRERQLSPCTMGDIAELAADSFCDIVREHARNQGEVIAFTYGDEEISFAALDEDANRAAHGLVALGVKPGDRVAFLGKNHPLYFEAFLGAARIGAVMTPVNWRLAAPEVAYILDNCGANVVFVGEGFAAMIEQVRADVPHVTHIIGIDAPEHDGPDYRTWKGSFPATPPAHVVKPEDDALQLYTSGTTGKPKGAVMTHGSILSSRDATACGEEMRKWQEPIPGDVTLLAMPCFHISGTGTGIGTMVAGTNSIVLPEYDPTKALDLIANFNISKIFLVPAAIQILLNHPKVNEVDFSRLKYVTYGASPIPLELMREAMRVMGCGFVQMYGMTETSGTIVALDPEDHVPEGSPKMRSVGKPLAGVEIKIIDEAGNEVPTGTVGEIATRSSKNMRGYWNNPEATKATIDAEGWLRTGDAGYLDEDGYLYIHDRVKDMIISGGENVYPAEVENALYSHPRVADVAVIGVPDPKWGEAVKACVVVKEGEELTEAELIAHARTLIAGYKCPKSVDFIAALPRNPSGKILRRELRAPYWAGKDRAVN</sequence>
<accession>A0A1A7BDL6</accession>
<name>A0A1A7BDL6_9SPHN</name>
<dbReference type="Pfam" id="PF13193">
    <property type="entry name" value="AMP-binding_C"/>
    <property type="match status" value="1"/>
</dbReference>
<evidence type="ECO:0000313" key="9">
    <source>
        <dbReference type="Proteomes" id="UP000092484"/>
    </source>
</evidence>
<dbReference type="Proteomes" id="UP000092484">
    <property type="component" value="Unassembled WGS sequence"/>
</dbReference>
<dbReference type="EMBL" id="LZYB01000004">
    <property type="protein sequence ID" value="OBV10628.1"/>
    <property type="molecule type" value="Genomic_DNA"/>
</dbReference>
<dbReference type="Gene3D" id="3.30.300.30">
    <property type="match status" value="1"/>
</dbReference>
<comment type="catalytic activity">
    <reaction evidence="3">
        <text>3-(methylsulfanyl)propanoate + ATP + CoA = 3-(methylsulfanyl)propanoyl-CoA + AMP + diphosphate</text>
        <dbReference type="Rhea" id="RHEA:43052"/>
        <dbReference type="ChEBI" id="CHEBI:30616"/>
        <dbReference type="ChEBI" id="CHEBI:33019"/>
        <dbReference type="ChEBI" id="CHEBI:49016"/>
        <dbReference type="ChEBI" id="CHEBI:57287"/>
        <dbReference type="ChEBI" id="CHEBI:82815"/>
        <dbReference type="ChEBI" id="CHEBI:456215"/>
        <dbReference type="EC" id="6.2.1.44"/>
    </reaction>
    <physiologicalReaction direction="left-to-right" evidence="3">
        <dbReference type="Rhea" id="RHEA:43053"/>
    </physiologicalReaction>
</comment>
<evidence type="ECO:0000259" key="6">
    <source>
        <dbReference type="Pfam" id="PF00501"/>
    </source>
</evidence>
<comment type="caution">
    <text evidence="8">The sequence shown here is derived from an EMBL/GenBank/DDBJ whole genome shotgun (WGS) entry which is preliminary data.</text>
</comment>
<dbReference type="EC" id="6.2.1.44" evidence="4"/>
<dbReference type="InterPro" id="IPR000873">
    <property type="entry name" value="AMP-dep_synth/lig_dom"/>
</dbReference>
<gene>
    <name evidence="8" type="ORF">I603_1841</name>
</gene>
<evidence type="ECO:0000256" key="1">
    <source>
        <dbReference type="ARBA" id="ARBA00006432"/>
    </source>
</evidence>
<dbReference type="SUPFAM" id="SSF56801">
    <property type="entry name" value="Acetyl-CoA synthetase-like"/>
    <property type="match status" value="1"/>
</dbReference>
<dbReference type="PATRIC" id="fig|1300349.4.peg.1833"/>
<evidence type="ECO:0000259" key="7">
    <source>
        <dbReference type="Pfam" id="PF13193"/>
    </source>
</evidence>
<dbReference type="GO" id="GO:0016878">
    <property type="term" value="F:acid-thiol ligase activity"/>
    <property type="evidence" value="ECO:0007669"/>
    <property type="project" value="UniProtKB-ARBA"/>
</dbReference>
<keyword evidence="9" id="KW-1185">Reference proteome</keyword>
<protein>
    <recommendedName>
        <fullName evidence="5">3-methylmercaptopropionyl-CoA ligase</fullName>
        <ecNumber evidence="4">6.2.1.44</ecNumber>
    </recommendedName>
</protein>
<dbReference type="FunFam" id="3.30.300.30:FF:000008">
    <property type="entry name" value="2,3-dihydroxybenzoate-AMP ligase"/>
    <property type="match status" value="1"/>
</dbReference>
<dbReference type="CDD" id="cd17631">
    <property type="entry name" value="FACL_FadD13-like"/>
    <property type="match status" value="1"/>
</dbReference>
<evidence type="ECO:0000256" key="4">
    <source>
        <dbReference type="ARBA" id="ARBA00066616"/>
    </source>
</evidence>
<comment type="similarity">
    <text evidence="1">Belongs to the ATP-dependent AMP-binding enzyme family.</text>
</comment>
<evidence type="ECO:0000256" key="3">
    <source>
        <dbReference type="ARBA" id="ARBA00051915"/>
    </source>
</evidence>
<organism evidence="8 9">
    <name type="scientific">Erythrobacter dokdonensis DSW-74</name>
    <dbReference type="NCBI Taxonomy" id="1300349"/>
    <lineage>
        <taxon>Bacteria</taxon>
        <taxon>Pseudomonadati</taxon>
        <taxon>Pseudomonadota</taxon>
        <taxon>Alphaproteobacteria</taxon>
        <taxon>Sphingomonadales</taxon>
        <taxon>Erythrobacteraceae</taxon>
        <taxon>Erythrobacter/Porphyrobacter group</taxon>
        <taxon>Erythrobacter</taxon>
    </lineage>
</organism>
<reference evidence="8 9" key="1">
    <citation type="submission" date="2016-06" db="EMBL/GenBank/DDBJ databases">
        <title>Genome sequence of Porphyrobacter dokdonensis DSW-74.</title>
        <authorList>
            <person name="Kim J.F."/>
            <person name="Song J.Y."/>
        </authorList>
    </citation>
    <scope>NUCLEOTIDE SEQUENCE [LARGE SCALE GENOMIC DNA]</scope>
    <source>
        <strain evidence="8 9">DSW-74</strain>
    </source>
</reference>
<proteinExistence type="inferred from homology"/>
<evidence type="ECO:0000313" key="8">
    <source>
        <dbReference type="EMBL" id="OBV10628.1"/>
    </source>
</evidence>